<comment type="caution">
    <text evidence="5">The sequence shown here is derived from an EMBL/GenBank/DDBJ whole genome shotgun (WGS) entry which is preliminary data.</text>
</comment>
<gene>
    <name evidence="5" type="ORF">BDP81DRAFT_465943</name>
</gene>
<dbReference type="PANTHER" id="PTHR34997:SF18">
    <property type="entry name" value="LYSM DOMAIN-CONTAINING PROTEIN"/>
    <property type="match status" value="1"/>
</dbReference>
<dbReference type="SUPFAM" id="SSF54106">
    <property type="entry name" value="LysM domain"/>
    <property type="match status" value="1"/>
</dbReference>
<name>A0AAJ0E8J8_9PEZI</name>
<dbReference type="PROSITE" id="PS51782">
    <property type="entry name" value="LYSM"/>
    <property type="match status" value="1"/>
</dbReference>
<dbReference type="AlphaFoldDB" id="A0AAJ0E8J8"/>
<evidence type="ECO:0000256" key="1">
    <source>
        <dbReference type="ARBA" id="ARBA00022669"/>
    </source>
</evidence>
<dbReference type="GO" id="GO:0008061">
    <property type="term" value="F:chitin binding"/>
    <property type="evidence" value="ECO:0007669"/>
    <property type="project" value="UniProtKB-KW"/>
</dbReference>
<dbReference type="EMBL" id="JAHMHQ010000034">
    <property type="protein sequence ID" value="KAK1622666.1"/>
    <property type="molecule type" value="Genomic_DNA"/>
</dbReference>
<keyword evidence="6" id="KW-1185">Reference proteome</keyword>
<keyword evidence="2" id="KW-0843">Virulence</keyword>
<dbReference type="RefSeq" id="XP_060438661.1">
    <property type="nucleotide sequence ID" value="XM_060594343.1"/>
</dbReference>
<sequence>MQITQLRATAVIFSGLVSANAAHSRHAVDCAFSTAASKSDICATFPISWGPNSPAITGLAANFDGFYKVSSDCTNLWLDYCVCVHVPGAATTTQGNTQPTTPSSTGPWPQLSGIVSNCKTFYQVNSDDSCWSIHNGEGITFEQFLSYNTQVDSTCSNLWLGYYDCNGV</sequence>
<dbReference type="InterPro" id="IPR018392">
    <property type="entry name" value="LysM"/>
</dbReference>
<proteinExistence type="inferred from homology"/>
<dbReference type="Gene3D" id="3.10.350.10">
    <property type="entry name" value="LysM domain"/>
    <property type="match status" value="1"/>
</dbReference>
<evidence type="ECO:0000256" key="2">
    <source>
        <dbReference type="ARBA" id="ARBA00023026"/>
    </source>
</evidence>
<comment type="similarity">
    <text evidence="3">Belongs to the secreted LysM effector family.</text>
</comment>
<reference evidence="5" key="1">
    <citation type="submission" date="2021-06" db="EMBL/GenBank/DDBJ databases">
        <title>Comparative genomics, transcriptomics and evolutionary studies reveal genomic signatures of adaptation to plant cell wall in hemibiotrophic fungi.</title>
        <authorList>
            <consortium name="DOE Joint Genome Institute"/>
            <person name="Baroncelli R."/>
            <person name="Diaz J.F."/>
            <person name="Benocci T."/>
            <person name="Peng M."/>
            <person name="Battaglia E."/>
            <person name="Haridas S."/>
            <person name="Andreopoulos W."/>
            <person name="Labutti K."/>
            <person name="Pangilinan J."/>
            <person name="Floch G.L."/>
            <person name="Makela M.R."/>
            <person name="Henrissat B."/>
            <person name="Grigoriev I.V."/>
            <person name="Crouch J.A."/>
            <person name="De Vries R.P."/>
            <person name="Sukno S.A."/>
            <person name="Thon M.R."/>
        </authorList>
    </citation>
    <scope>NUCLEOTIDE SEQUENCE</scope>
    <source>
        <strain evidence="5">CBS 102054</strain>
    </source>
</reference>
<organism evidence="5 6">
    <name type="scientific">Colletotrichum phormii</name>
    <dbReference type="NCBI Taxonomy" id="359342"/>
    <lineage>
        <taxon>Eukaryota</taxon>
        <taxon>Fungi</taxon>
        <taxon>Dikarya</taxon>
        <taxon>Ascomycota</taxon>
        <taxon>Pezizomycotina</taxon>
        <taxon>Sordariomycetes</taxon>
        <taxon>Hypocreomycetidae</taxon>
        <taxon>Glomerellales</taxon>
        <taxon>Glomerellaceae</taxon>
        <taxon>Colletotrichum</taxon>
        <taxon>Colletotrichum acutatum species complex</taxon>
    </lineage>
</organism>
<dbReference type="CDD" id="cd00118">
    <property type="entry name" value="LysM"/>
    <property type="match status" value="1"/>
</dbReference>
<protein>
    <recommendedName>
        <fullName evidence="4">LysM domain-containing protein</fullName>
    </recommendedName>
</protein>
<evidence type="ECO:0000256" key="3">
    <source>
        <dbReference type="ARBA" id="ARBA00044955"/>
    </source>
</evidence>
<dbReference type="GeneID" id="85479205"/>
<evidence type="ECO:0000313" key="6">
    <source>
        <dbReference type="Proteomes" id="UP001243989"/>
    </source>
</evidence>
<evidence type="ECO:0000313" key="5">
    <source>
        <dbReference type="EMBL" id="KAK1622666.1"/>
    </source>
</evidence>
<dbReference type="InterPro" id="IPR052210">
    <property type="entry name" value="LysM1-like"/>
</dbReference>
<dbReference type="PANTHER" id="PTHR34997">
    <property type="entry name" value="AM15"/>
    <property type="match status" value="1"/>
</dbReference>
<keyword evidence="1" id="KW-0147">Chitin-binding</keyword>
<dbReference type="InterPro" id="IPR036779">
    <property type="entry name" value="LysM_dom_sf"/>
</dbReference>
<feature type="domain" description="LysM" evidence="4">
    <location>
        <begin position="120"/>
        <end position="166"/>
    </location>
</feature>
<accession>A0AAJ0E8J8</accession>
<evidence type="ECO:0000259" key="4">
    <source>
        <dbReference type="PROSITE" id="PS51782"/>
    </source>
</evidence>
<dbReference type="Proteomes" id="UP001243989">
    <property type="component" value="Unassembled WGS sequence"/>
</dbReference>